<dbReference type="EMBL" id="FQ312005">
    <property type="protein sequence ID" value="CBW27188.1"/>
    <property type="molecule type" value="Genomic_DNA"/>
</dbReference>
<dbReference type="OrthoDB" id="5311672at2"/>
<protein>
    <submittedName>
        <fullName evidence="2">Exported protein</fullName>
    </submittedName>
</protein>
<evidence type="ECO:0000256" key="1">
    <source>
        <dbReference type="SAM" id="SignalP"/>
    </source>
</evidence>
<accession>E1X4W2</accession>
<proteinExistence type="predicted"/>
<evidence type="ECO:0000313" key="3">
    <source>
        <dbReference type="Proteomes" id="UP000008963"/>
    </source>
</evidence>
<keyword evidence="3" id="KW-1185">Reference proteome</keyword>
<keyword evidence="1" id="KW-0732">Signal</keyword>
<dbReference type="HOGENOM" id="CLU_1174096_0_0_7"/>
<dbReference type="AlphaFoldDB" id="E1X4W2"/>
<dbReference type="RefSeq" id="WP_014244965.1">
    <property type="nucleotide sequence ID" value="NC_016620.1"/>
</dbReference>
<dbReference type="Proteomes" id="UP000008963">
    <property type="component" value="Chromosome"/>
</dbReference>
<gene>
    <name evidence="2" type="ordered locus">BMS_2392</name>
</gene>
<name>E1X4W2_HALMS</name>
<evidence type="ECO:0000313" key="2">
    <source>
        <dbReference type="EMBL" id="CBW27188.1"/>
    </source>
</evidence>
<feature type="chain" id="PRO_5003154798" evidence="1">
    <location>
        <begin position="23"/>
        <end position="236"/>
    </location>
</feature>
<dbReference type="KEGG" id="bmx:BMS_2392"/>
<reference evidence="3" key="1">
    <citation type="journal article" date="2013" name="ISME J.">
        <title>A small predatory core genome in the divergent marine Bacteriovorax marinus SJ and the terrestrial Bdellovibrio bacteriovorus.</title>
        <authorList>
            <person name="Crossman L.C."/>
            <person name="Chen H."/>
            <person name="Cerdeno-Tarraga A.M."/>
            <person name="Brooks K."/>
            <person name="Quail M.A."/>
            <person name="Pineiro S.A."/>
            <person name="Hobley L."/>
            <person name="Sockett R.E."/>
            <person name="Bentley S.D."/>
            <person name="Parkhill J."/>
            <person name="Williams H.N."/>
            <person name="Stine O.C."/>
        </authorList>
    </citation>
    <scope>NUCLEOTIDE SEQUENCE [LARGE SCALE GENOMIC DNA]</scope>
    <source>
        <strain evidence="3">ATCC BAA-682 / DSM 15412 / SJ</strain>
    </source>
</reference>
<feature type="signal peptide" evidence="1">
    <location>
        <begin position="1"/>
        <end position="22"/>
    </location>
</feature>
<sequence>MIFSRSILSILIFSLVFSSALADGTRPTKAFHELFELNVGTAEGTFLKTLKLKSLVLYKDPDRNSPILHEVEYMNESSKYQSDFYELFDDKSGVYKFMGIYSRERRGDFYKVFYKGEYFWTHKSNYHRITKVENLILDPRGITANVNKIEFFKTPGGEVFTIPDSLKRYSENRTKKVDFLPKEYKWIDGVLWVKLSSEKGSCGAEGISYTEKLEFWYTPYKKGERPNYYYAYKSGC</sequence>
<dbReference type="PATRIC" id="fig|862908.3.peg.2278"/>
<organism evidence="2 3">
    <name type="scientific">Halobacteriovorax marinus (strain ATCC BAA-682 / DSM 15412 / SJ)</name>
    <name type="common">Bacteriovorax marinus</name>
    <dbReference type="NCBI Taxonomy" id="862908"/>
    <lineage>
        <taxon>Bacteria</taxon>
        <taxon>Pseudomonadati</taxon>
        <taxon>Bdellovibrionota</taxon>
        <taxon>Bacteriovoracia</taxon>
        <taxon>Bacteriovoracales</taxon>
        <taxon>Halobacteriovoraceae</taxon>
        <taxon>Halobacteriovorax</taxon>
    </lineage>
</organism>